<evidence type="ECO:0000256" key="8">
    <source>
        <dbReference type="ARBA" id="ARBA00023136"/>
    </source>
</evidence>
<evidence type="ECO:0008006" key="18">
    <source>
        <dbReference type="Google" id="ProtNLM"/>
    </source>
</evidence>
<dbReference type="InterPro" id="IPR057329">
    <property type="entry name" value="Beta-prop_Rol-3"/>
</dbReference>
<evidence type="ECO:0000256" key="1">
    <source>
        <dbReference type="ARBA" id="ARBA00004479"/>
    </source>
</evidence>
<organism evidence="16 17">
    <name type="scientific">Pristionchus pacificus</name>
    <name type="common">Parasitic nematode worm</name>
    <dbReference type="NCBI Taxonomy" id="54126"/>
    <lineage>
        <taxon>Eukaryota</taxon>
        <taxon>Metazoa</taxon>
        <taxon>Ecdysozoa</taxon>
        <taxon>Nematoda</taxon>
        <taxon>Chromadorea</taxon>
        <taxon>Rhabditida</taxon>
        <taxon>Rhabditina</taxon>
        <taxon>Diplogasteromorpha</taxon>
        <taxon>Diplogasteroidea</taxon>
        <taxon>Neodiplogasteridae</taxon>
        <taxon>Pristionchus</taxon>
    </lineage>
</organism>
<dbReference type="InterPro" id="IPR001245">
    <property type="entry name" value="Ser-Thr/Tyr_kinase_cat_dom"/>
</dbReference>
<sequence length="2535" mass="279564">MILHNFIIFFNLLNFSLSTLVSTSSAECRERCTDRAMAFPLPRYSLVYADDSIDKECSFDCKRKACEDGCSELSTSMGACESKCVEKGSAIESCMQGCQALEDIFLSGVQELIDTVSVNIDMSDSGVHLTWTFPDTRSLQLSELATKGVKWFTHSRSATGMNDGWIWHELDSTSFTNSTLNASIILPAQSSPQLQVRLSLRWHDRIAVSRSISYQISARFLSPELALTASIQTSPNSYAICWRSNRIQSTFRVTLTTLDGHAISSEETTERCHQLRDLPRENCCRATVADVIKVKSTTTTTTTTVSSVEGEEEEESASANVTTTTITPIEEEIVDQFTVKIELVSVPVSAEMEDKLVFTNGSHILVLNSVDDYVIASNPSIIPFDLAEGDSITALAGVSGNSLVSGTEKGGLWMITLDANANENKEVSNDANETITTTSSPRILIVASPQKAIRDSDGTAIRHVAYDSMEESVYAVLSTKGLLRCSLRSSIPCTFYASDPINPIKSIAVDSWNGFLYMINSNKDVYQAELFPYNALDVYSFVSLKKVSSISPALLIEMNQEAQSLVAVLDNGTVVERDVITSSTRILRDGATLAKAKSFRISSGRLFWTKLKCGDTPLDEVCFYSEESTPETGGESHFSRYLYAGRIDDLAFLSPPRLPPLILAPNQIGLITFTNVARITWTPPQPLPFQAPGSLWRNIIYQVQLKQSNSTTVLTKRTDGTDLRVEITPGVSYEASVRACTMSVCSLYTKTLNTAFGKGTDPLAYIIKRSPKENMDFFDLIGRSISPDLSLQNVTIPKDIESALVFDNTTKSVFQSNDAPSGVTRQSVSSSTAVSAIFTKGLSVRHLALISSKATIIVAYNYHIVAYRFTGTVDYILHSCPQEFVSCPEVMAVAAEEETGDIYFLLHYSNSTVHLYEISHSTKLASFIAASTDFPQIRQLVIAKDRLIFVTRHGRMGFCDKQLGSLNINYALTEVALLLPIIHTNSSHAFNFTGQVSMSEKNKFELIWAVEPKVAPRSILYHVIVHKDKLTSVDSTHLFSLTSSITLPFALLESWSSGQHFEVTINANSAFDSCTINKTGLIAPTKPPSKPRKLYIYATQQKTVDGPRAIISLFWSPPSEWNGNAFQYIVNCTQQGGPSTGGIVPSSHLYYSFAVKSGKISCTVAAANEPKNVGETSDAAEIDSSELRPLVRLFAIDSTNSLISITNITAEMAAVRRRRQLSKIEYEALAFIGNDLFAVRKEPDTTQILLVQIDTNQIENTVHKVSIGGDVSRIDAMTSDWVGHRLLFVSGKSLYQIALDPFLSTSILTPKKLQDLSPGAADAKQLTYDPFTNTAYLLTRNGSLFSLNLWKGQEENLALSLSGLSSRTITWMMAEFAWNQATSPRIYALTWNGMITIDTQARKCDELQIDWSKFGERGLKSISAFSIADKLFVFVTSSEMLIYGKDSIVPITIANPPLRQILAVSQSSQPFPDRSCFSLPASSSIEFKIVNEGRTGALLEVSRPPSHSSCEGISAPSTQYDVYFTRKGTDKVKHVRSFTETIHVENGILDKETAYEVTITWSNRYSPASGVSQPRSFRTGFGYPSPPADPFAVPISPDTLYLFWKLPETLNAPKKEIKYRISQQSLSSPSQIAVQEWADGGSFLPTTSDHTSCLANPCRVRVSNLRPSTDYKFWVTAIHESRLNSPFPGDSEAQSVDFSTRTKDVAGTLRPDNITGNSILLKWTSLQPEEPPSVVSIQYKESGGNGEWRSPPNATFGGTIPSLSILLNSLLAATSYSFRFVAVYSAKYSVFGQAFNYKEDYYQGVQLARTKAGTPTAPREVEAKVDEEGWIVQWNSPQSHGGSPITSYAVEVRVNESAEWEIAERGLDGWKLSWRPSKTDDADTFNWQFRVRAANQEGFGAYGYTNSAKLSASPGRPTKVEDDTVFILVIAVLLTTILGLCLFTLVFIRRRVRASNGKKKKLKVDTKSITLDKMVLSANSHTLPSQMQNELKNLPRISRNEVIISDPLGSGSFGTTYKGRVNDEQVAVKILRDDHSADDRIKFLYEAIIMNNFDHPNIVRLVGVCLEDDHPPYLIVEHMQGGDLRTFLIKSQNNVDELFTPNQRGLTLRELLSIMIDIARGCSYLEMNNHAHKDLAARNCLISSVEESSRITKLAHYGANKEFDVKKAQCECRHESRWMSPETLREGVFNAKTVVWSYGIVLYEILTMGKIPYEHVGDEKIRDVLLSGETLERPSYCPVKIFRVAESCWRINPDARPTFSELLPQLESFREIPEYQDDKPYVVGGVLPSGQADFDVSLESANSEEATMNGESQSITNLAGSSGAVSLSQSGSHGTSKKNSNRPSLRSLRKESMRPPPLEVDFPPLKSRPTSFYVHNSHPPSPRSPFSYSSDAFEMRAATTFGASTPMRSPRESSSVCPPPRISPGSFFTPPSRPSGFLHDSRSTAPFYEEEDASLSQSWAPSVAASLPSLEMANKRSTQMGGRNRSGGLLTTVSTSANALNARRHAPSAPPPSTIGGVRKNSTAKNDNQPRESVV</sequence>
<reference evidence="16" key="2">
    <citation type="submission" date="2022-06" db="UniProtKB">
        <authorList>
            <consortium name="EnsemblMetazoa"/>
        </authorList>
    </citation>
    <scope>IDENTIFICATION</scope>
    <source>
        <strain evidence="16">PS312</strain>
    </source>
</reference>
<gene>
    <name evidence="16" type="primary">WBGene00118380</name>
</gene>
<evidence type="ECO:0000259" key="14">
    <source>
        <dbReference type="PROSITE" id="PS50011"/>
    </source>
</evidence>
<keyword evidence="3 13" id="KW-0732">Signal</keyword>
<evidence type="ECO:0000256" key="6">
    <source>
        <dbReference type="ARBA" id="ARBA00022840"/>
    </source>
</evidence>
<comment type="subcellular location">
    <subcellularLocation>
        <location evidence="1">Membrane</location>
        <topology evidence="1">Single-pass type I membrane protein</topology>
    </subcellularLocation>
</comment>
<dbReference type="Pfam" id="PF26432">
    <property type="entry name" value="Roller3_N"/>
    <property type="match status" value="1"/>
</dbReference>
<evidence type="ECO:0000259" key="15">
    <source>
        <dbReference type="PROSITE" id="PS50853"/>
    </source>
</evidence>
<dbReference type="PROSITE" id="PS00107">
    <property type="entry name" value="PROTEIN_KINASE_ATP"/>
    <property type="match status" value="1"/>
</dbReference>
<dbReference type="PRINTS" id="PR00109">
    <property type="entry name" value="TYRKINASE"/>
</dbReference>
<feature type="compositionally biased region" description="Polar residues" evidence="11">
    <location>
        <begin position="2403"/>
        <end position="2416"/>
    </location>
</feature>
<feature type="compositionally biased region" description="Low complexity" evidence="11">
    <location>
        <begin position="2318"/>
        <end position="2332"/>
    </location>
</feature>
<dbReference type="GO" id="GO:0004672">
    <property type="term" value="F:protein kinase activity"/>
    <property type="evidence" value="ECO:0007669"/>
    <property type="project" value="InterPro"/>
</dbReference>
<keyword evidence="8 12" id="KW-0472">Membrane</keyword>
<evidence type="ECO:0000256" key="11">
    <source>
        <dbReference type="SAM" id="MobiDB-lite"/>
    </source>
</evidence>
<evidence type="ECO:0000256" key="2">
    <source>
        <dbReference type="ARBA" id="ARBA00022692"/>
    </source>
</evidence>
<dbReference type="InterPro" id="IPR013783">
    <property type="entry name" value="Ig-like_fold"/>
</dbReference>
<keyword evidence="4" id="KW-0677">Repeat</keyword>
<dbReference type="CDD" id="cd00063">
    <property type="entry name" value="FN3"/>
    <property type="match status" value="3"/>
</dbReference>
<dbReference type="Gene3D" id="1.10.510.10">
    <property type="entry name" value="Transferase(Phosphotransferase) domain 1"/>
    <property type="match status" value="1"/>
</dbReference>
<dbReference type="GO" id="GO:0016020">
    <property type="term" value="C:membrane"/>
    <property type="evidence" value="ECO:0007669"/>
    <property type="project" value="UniProtKB-SubCell"/>
</dbReference>
<dbReference type="InterPro" id="IPR058726">
    <property type="entry name" value="Roller3_N"/>
</dbReference>
<evidence type="ECO:0000256" key="12">
    <source>
        <dbReference type="SAM" id="Phobius"/>
    </source>
</evidence>
<evidence type="ECO:0000313" key="17">
    <source>
        <dbReference type="Proteomes" id="UP000005239"/>
    </source>
</evidence>
<feature type="domain" description="Fibronectin type-III" evidence="15">
    <location>
        <begin position="1814"/>
        <end position="1914"/>
    </location>
</feature>
<feature type="compositionally biased region" description="Polar residues" evidence="11">
    <location>
        <begin position="2489"/>
        <end position="2499"/>
    </location>
</feature>
<evidence type="ECO:0000256" key="7">
    <source>
        <dbReference type="ARBA" id="ARBA00022989"/>
    </source>
</evidence>
<keyword evidence="7 12" id="KW-1133">Transmembrane helix</keyword>
<feature type="domain" description="Protein kinase" evidence="14">
    <location>
        <begin position="2002"/>
        <end position="2270"/>
    </location>
</feature>
<feature type="transmembrane region" description="Helical" evidence="12">
    <location>
        <begin position="1925"/>
        <end position="1948"/>
    </location>
</feature>
<reference evidence="17" key="1">
    <citation type="journal article" date="2008" name="Nat. Genet.">
        <title>The Pristionchus pacificus genome provides a unique perspective on nematode lifestyle and parasitism.</title>
        <authorList>
            <person name="Dieterich C."/>
            <person name="Clifton S.W."/>
            <person name="Schuster L.N."/>
            <person name="Chinwalla A."/>
            <person name="Delehaunty K."/>
            <person name="Dinkelacker I."/>
            <person name="Fulton L."/>
            <person name="Fulton R."/>
            <person name="Godfrey J."/>
            <person name="Minx P."/>
            <person name="Mitreva M."/>
            <person name="Roeseler W."/>
            <person name="Tian H."/>
            <person name="Witte H."/>
            <person name="Yang S.P."/>
            <person name="Wilson R.K."/>
            <person name="Sommer R.J."/>
        </authorList>
    </citation>
    <scope>NUCLEOTIDE SEQUENCE [LARGE SCALE GENOMIC DNA]</scope>
    <source>
        <strain evidence="17">PS312</strain>
    </source>
</reference>
<evidence type="ECO:0000256" key="9">
    <source>
        <dbReference type="ARBA" id="ARBA00023180"/>
    </source>
</evidence>
<dbReference type="InterPro" id="IPR011009">
    <property type="entry name" value="Kinase-like_dom_sf"/>
</dbReference>
<dbReference type="PROSITE" id="PS50853">
    <property type="entry name" value="FN3"/>
    <property type="match status" value="3"/>
</dbReference>
<dbReference type="PANTHER" id="PTHR24416">
    <property type="entry name" value="TYROSINE-PROTEIN KINASE RECEPTOR"/>
    <property type="match status" value="1"/>
</dbReference>
<protein>
    <recommendedName>
        <fullName evidence="18">Receptor protein-tyrosine kinase</fullName>
    </recommendedName>
</protein>
<keyword evidence="9" id="KW-0325">Glycoprotein</keyword>
<dbReference type="FunFam" id="2.60.40.10:FF:002356">
    <property type="entry name" value="Protein roller-3"/>
    <property type="match status" value="1"/>
</dbReference>
<dbReference type="SMART" id="SM00060">
    <property type="entry name" value="FN3"/>
    <property type="match status" value="4"/>
</dbReference>
<accession>A0A8R1YHU8</accession>
<dbReference type="FunFam" id="2.60.40.10:FF:002168">
    <property type="entry name" value="Protein roller-3"/>
    <property type="match status" value="1"/>
</dbReference>
<feature type="domain" description="Fibronectin type-III" evidence="15">
    <location>
        <begin position="1586"/>
        <end position="1698"/>
    </location>
</feature>
<keyword evidence="6 10" id="KW-0067">ATP-binding</keyword>
<dbReference type="GO" id="GO:0005524">
    <property type="term" value="F:ATP binding"/>
    <property type="evidence" value="ECO:0007669"/>
    <property type="project" value="UniProtKB-UniRule"/>
</dbReference>
<dbReference type="PANTHER" id="PTHR24416:SF525">
    <property type="entry name" value="INSULIN-LIKE RECEPTOR"/>
    <property type="match status" value="1"/>
</dbReference>
<feature type="compositionally biased region" description="Polar residues" evidence="11">
    <location>
        <begin position="2301"/>
        <end position="2317"/>
    </location>
</feature>
<dbReference type="InterPro" id="IPR017441">
    <property type="entry name" value="Protein_kinase_ATP_BS"/>
</dbReference>
<dbReference type="InterPro" id="IPR050122">
    <property type="entry name" value="RTK"/>
</dbReference>
<evidence type="ECO:0000313" key="16">
    <source>
        <dbReference type="EnsemblMetazoa" id="PPA28826.1"/>
    </source>
</evidence>
<evidence type="ECO:0000256" key="13">
    <source>
        <dbReference type="SAM" id="SignalP"/>
    </source>
</evidence>
<keyword evidence="5 10" id="KW-0547">Nucleotide-binding</keyword>
<dbReference type="Pfam" id="PF07714">
    <property type="entry name" value="PK_Tyr_Ser-Thr"/>
    <property type="match status" value="1"/>
</dbReference>
<dbReference type="InterPro" id="IPR036116">
    <property type="entry name" value="FN3_sf"/>
</dbReference>
<dbReference type="PROSITE" id="PS50011">
    <property type="entry name" value="PROTEIN_KINASE_DOM"/>
    <property type="match status" value="1"/>
</dbReference>
<dbReference type="OrthoDB" id="65481at2759"/>
<evidence type="ECO:0000256" key="4">
    <source>
        <dbReference type="ARBA" id="ARBA00022737"/>
    </source>
</evidence>
<dbReference type="FunFam" id="1.10.510.10:FF:000200">
    <property type="entry name" value="inactive tyrosine-protein kinase 7"/>
    <property type="match status" value="1"/>
</dbReference>
<dbReference type="Gene3D" id="2.60.40.10">
    <property type="entry name" value="Immunoglobulins"/>
    <property type="match status" value="4"/>
</dbReference>
<keyword evidence="17" id="KW-1185">Reference proteome</keyword>
<dbReference type="Gene3D" id="3.30.200.20">
    <property type="entry name" value="Phosphorylase Kinase, domain 1"/>
    <property type="match status" value="1"/>
</dbReference>
<evidence type="ECO:0000256" key="5">
    <source>
        <dbReference type="ARBA" id="ARBA00022741"/>
    </source>
</evidence>
<dbReference type="CDD" id="cd00192">
    <property type="entry name" value="PTKc"/>
    <property type="match status" value="1"/>
</dbReference>
<dbReference type="Proteomes" id="UP000005239">
    <property type="component" value="Unassembled WGS sequence"/>
</dbReference>
<feature type="region of interest" description="Disordered" evidence="11">
    <location>
        <begin position="2301"/>
        <end position="2365"/>
    </location>
</feature>
<feature type="region of interest" description="Disordered" evidence="11">
    <location>
        <begin position="2476"/>
        <end position="2535"/>
    </location>
</feature>
<feature type="region of interest" description="Disordered" evidence="11">
    <location>
        <begin position="302"/>
        <end position="321"/>
    </location>
</feature>
<dbReference type="EnsemblMetazoa" id="PPA28826.1">
    <property type="protein sequence ID" value="PPA28826.1"/>
    <property type="gene ID" value="WBGene00118380"/>
</dbReference>
<keyword evidence="2 12" id="KW-0812">Transmembrane</keyword>
<dbReference type="InterPro" id="IPR000719">
    <property type="entry name" value="Prot_kinase_dom"/>
</dbReference>
<feature type="region of interest" description="Disordered" evidence="11">
    <location>
        <begin position="2403"/>
        <end position="2442"/>
    </location>
</feature>
<feature type="domain" description="Fibronectin type-III" evidence="15">
    <location>
        <begin position="1705"/>
        <end position="1802"/>
    </location>
</feature>
<evidence type="ECO:0000256" key="10">
    <source>
        <dbReference type="PROSITE-ProRule" id="PRU10141"/>
    </source>
</evidence>
<dbReference type="InterPro" id="IPR003961">
    <property type="entry name" value="FN3_dom"/>
</dbReference>
<feature type="signal peptide" evidence="13">
    <location>
        <begin position="1"/>
        <end position="18"/>
    </location>
</feature>
<feature type="binding site" evidence="10">
    <location>
        <position position="2029"/>
    </location>
    <ligand>
        <name>ATP</name>
        <dbReference type="ChEBI" id="CHEBI:30616"/>
    </ligand>
</feature>
<proteinExistence type="predicted"/>
<dbReference type="Pfam" id="PF25494">
    <property type="entry name" value="Beta-prop_Rol-3"/>
    <property type="match status" value="1"/>
</dbReference>
<dbReference type="SUPFAM" id="SSF56112">
    <property type="entry name" value="Protein kinase-like (PK-like)"/>
    <property type="match status" value="1"/>
</dbReference>
<dbReference type="SUPFAM" id="SSF49265">
    <property type="entry name" value="Fibronectin type III"/>
    <property type="match status" value="3"/>
</dbReference>
<feature type="chain" id="PRO_5035864024" description="Receptor protein-tyrosine kinase" evidence="13">
    <location>
        <begin position="19"/>
        <end position="2535"/>
    </location>
</feature>
<name>A0A8R1YHU8_PRIPA</name>
<evidence type="ECO:0000256" key="3">
    <source>
        <dbReference type="ARBA" id="ARBA00022729"/>
    </source>
</evidence>
<dbReference type="SUPFAM" id="SSF101898">
    <property type="entry name" value="NHL repeat"/>
    <property type="match status" value="1"/>
</dbReference>